<feature type="domain" description="Aminotransferase class I/classII large" evidence="4">
    <location>
        <begin position="75"/>
        <end position="391"/>
    </location>
</feature>
<evidence type="ECO:0000256" key="3">
    <source>
        <dbReference type="ARBA" id="ARBA00022898"/>
    </source>
</evidence>
<evidence type="ECO:0000313" key="5">
    <source>
        <dbReference type="EMBL" id="MBU2710836.1"/>
    </source>
</evidence>
<dbReference type="PANTHER" id="PTHR13693:SF100">
    <property type="entry name" value="8-AMINO-7-OXONONANOATE SYNTHASE"/>
    <property type="match status" value="1"/>
</dbReference>
<dbReference type="PANTHER" id="PTHR13693">
    <property type="entry name" value="CLASS II AMINOTRANSFERASE/8-AMINO-7-OXONONANOATE SYNTHASE"/>
    <property type="match status" value="1"/>
</dbReference>
<dbReference type="InterPro" id="IPR015424">
    <property type="entry name" value="PyrdxlP-dep_Trfase"/>
</dbReference>
<sequence length="426" mass="47465">MNELLKESLLDYADKVISAQICYLSVDDSGGEGTVIRKDDRQLINMGNCGYLGLEHEKSVKEGSINAINNHGLHLSSSRAYISSNLYQSLEEKLTQIFDRPVVLAQSTHLIHLAVLPLIIDTKDLLIVDQQVHRSVQVIGEYLSGRGVTTEYILHSHLDQLSALLDEHKHKYQKVWYLADGIYSMFGDRSPNEQLLQLLKDNEQLHIYFDDAHGMSCFGEKGEGWSLSGCLKGHPRVYVATSLRKGFGAEGAVFTCQDEAVCKLVRHMGGPVIFGGPISNGGLGAANVSADIHLSGQLAYFQNKLNENIKYCQNLLELNNLPVYSDPETPIFFIGVGDPDDGVKLVRNMMDCGFYCNIAIFPAVSKKHTGLRFTLTARHTTTQIENFVETLKDELINILTLSNKSIHDVDSAFERVAFYKRKAVKQ</sequence>
<organism evidence="5 6">
    <name type="scientific">Zooshikella harenae</name>
    <dbReference type="NCBI Taxonomy" id="2827238"/>
    <lineage>
        <taxon>Bacteria</taxon>
        <taxon>Pseudomonadati</taxon>
        <taxon>Pseudomonadota</taxon>
        <taxon>Gammaproteobacteria</taxon>
        <taxon>Oceanospirillales</taxon>
        <taxon>Zooshikellaceae</taxon>
        <taxon>Zooshikella</taxon>
    </lineage>
</organism>
<dbReference type="SUPFAM" id="SSF53383">
    <property type="entry name" value="PLP-dependent transferases"/>
    <property type="match status" value="1"/>
</dbReference>
<reference evidence="5 6" key="1">
    <citation type="submission" date="2021-04" db="EMBL/GenBank/DDBJ databases">
        <authorList>
            <person name="Pira H."/>
            <person name="Risdian C."/>
            <person name="Wink J."/>
        </authorList>
    </citation>
    <scope>NUCLEOTIDE SEQUENCE [LARGE SCALE GENOMIC DNA]</scope>
    <source>
        <strain evidence="5 6">WH53</strain>
    </source>
</reference>
<protein>
    <submittedName>
        <fullName evidence="5">Aminotransferase class I/II-fold pyridoxal phosphate-dependent enzyme</fullName>
    </submittedName>
</protein>
<evidence type="ECO:0000259" key="4">
    <source>
        <dbReference type="Pfam" id="PF00155"/>
    </source>
</evidence>
<dbReference type="RefSeq" id="WP_215818999.1">
    <property type="nucleotide sequence ID" value="NZ_JAGSOY010000011.1"/>
</dbReference>
<keyword evidence="2" id="KW-0808">Transferase</keyword>
<dbReference type="Gene3D" id="3.90.1150.10">
    <property type="entry name" value="Aspartate Aminotransferase, domain 1"/>
    <property type="match status" value="1"/>
</dbReference>
<dbReference type="InterPro" id="IPR050087">
    <property type="entry name" value="AON_synthase_class-II"/>
</dbReference>
<evidence type="ECO:0000256" key="1">
    <source>
        <dbReference type="ARBA" id="ARBA00001933"/>
    </source>
</evidence>
<dbReference type="EMBL" id="JAGSOY010000011">
    <property type="protein sequence ID" value="MBU2710836.1"/>
    <property type="molecule type" value="Genomic_DNA"/>
</dbReference>
<dbReference type="Pfam" id="PF00155">
    <property type="entry name" value="Aminotran_1_2"/>
    <property type="match status" value="1"/>
</dbReference>
<dbReference type="InterPro" id="IPR015421">
    <property type="entry name" value="PyrdxlP-dep_Trfase_major"/>
</dbReference>
<evidence type="ECO:0000313" key="6">
    <source>
        <dbReference type="Proteomes" id="UP000690515"/>
    </source>
</evidence>
<gene>
    <name evidence="5" type="ORF">KCG35_07175</name>
</gene>
<keyword evidence="6" id="KW-1185">Reference proteome</keyword>
<dbReference type="InterPro" id="IPR015422">
    <property type="entry name" value="PyrdxlP-dep_Trfase_small"/>
</dbReference>
<name>A0ABS5ZBZ6_9GAMM</name>
<comment type="cofactor">
    <cofactor evidence="1">
        <name>pyridoxal 5'-phosphate</name>
        <dbReference type="ChEBI" id="CHEBI:597326"/>
    </cofactor>
</comment>
<comment type="caution">
    <text evidence="5">The sequence shown here is derived from an EMBL/GenBank/DDBJ whole genome shotgun (WGS) entry which is preliminary data.</text>
</comment>
<evidence type="ECO:0000256" key="2">
    <source>
        <dbReference type="ARBA" id="ARBA00022679"/>
    </source>
</evidence>
<dbReference type="Proteomes" id="UP000690515">
    <property type="component" value="Unassembled WGS sequence"/>
</dbReference>
<keyword evidence="5" id="KW-0032">Aminotransferase</keyword>
<keyword evidence="3" id="KW-0663">Pyridoxal phosphate</keyword>
<proteinExistence type="predicted"/>
<dbReference type="Gene3D" id="3.40.640.10">
    <property type="entry name" value="Type I PLP-dependent aspartate aminotransferase-like (Major domain)"/>
    <property type="match status" value="1"/>
</dbReference>
<dbReference type="InterPro" id="IPR004839">
    <property type="entry name" value="Aminotransferase_I/II_large"/>
</dbReference>
<accession>A0ABS5ZBZ6</accession>
<dbReference type="GO" id="GO:0008483">
    <property type="term" value="F:transaminase activity"/>
    <property type="evidence" value="ECO:0007669"/>
    <property type="project" value="UniProtKB-KW"/>
</dbReference>